<evidence type="ECO:0000259" key="4">
    <source>
        <dbReference type="Pfam" id="PF14948"/>
    </source>
</evidence>
<feature type="compositionally biased region" description="Polar residues" evidence="3">
    <location>
        <begin position="13"/>
        <end position="24"/>
    </location>
</feature>
<reference evidence="6" key="1">
    <citation type="submission" date="2025-08" db="UniProtKB">
        <authorList>
            <consortium name="RefSeq"/>
        </authorList>
    </citation>
    <scope>IDENTIFICATION</scope>
    <source>
        <tissue evidence="6">Spleen</tissue>
    </source>
</reference>
<proteinExistence type="predicted"/>
<gene>
    <name evidence="6" type="primary">RESP18</name>
</gene>
<dbReference type="GeneID" id="102818148"/>
<dbReference type="InterPro" id="IPR029403">
    <property type="entry name" value="RESP18_dom"/>
</dbReference>
<dbReference type="RefSeq" id="XP_006867916.1">
    <property type="nucleotide sequence ID" value="XM_006867854.1"/>
</dbReference>
<dbReference type="GO" id="GO:0030133">
    <property type="term" value="C:transport vesicle"/>
    <property type="evidence" value="ECO:0007669"/>
    <property type="project" value="UniProtKB-SubCell"/>
</dbReference>
<dbReference type="PANTHER" id="PTHR17314:SF0">
    <property type="entry name" value="REGULATED ENDOCRINE-SPECIFIC PROTEIN 18"/>
    <property type="match status" value="1"/>
</dbReference>
<dbReference type="AlphaFoldDB" id="A0A9B0WU12"/>
<evidence type="ECO:0000256" key="2">
    <source>
        <dbReference type="ARBA" id="ARBA00023329"/>
    </source>
</evidence>
<feature type="domain" description="RESP18" evidence="4">
    <location>
        <begin position="59"/>
        <end position="132"/>
    </location>
</feature>
<evidence type="ECO:0000313" key="5">
    <source>
        <dbReference type="Proteomes" id="UP000504623"/>
    </source>
</evidence>
<dbReference type="Pfam" id="PF14948">
    <property type="entry name" value="RESP18"/>
    <property type="match status" value="1"/>
</dbReference>
<organism evidence="5 6">
    <name type="scientific">Chrysochloris asiatica</name>
    <name type="common">Cape golden mole</name>
    <dbReference type="NCBI Taxonomy" id="185453"/>
    <lineage>
        <taxon>Eukaryota</taxon>
        <taxon>Metazoa</taxon>
        <taxon>Chordata</taxon>
        <taxon>Craniata</taxon>
        <taxon>Vertebrata</taxon>
        <taxon>Euteleostomi</taxon>
        <taxon>Mammalia</taxon>
        <taxon>Eutheria</taxon>
        <taxon>Afrotheria</taxon>
        <taxon>Chrysochloridae</taxon>
        <taxon>Chrysochlorinae</taxon>
        <taxon>Chrysochloris</taxon>
    </lineage>
</organism>
<protein>
    <submittedName>
        <fullName evidence="6">Regulated endocrine-specific protein 18</fullName>
    </submittedName>
</protein>
<keyword evidence="2" id="KW-0968">Cytoplasmic vesicle</keyword>
<accession>A0A9B0WU12</accession>
<evidence type="ECO:0000256" key="3">
    <source>
        <dbReference type="SAM" id="MobiDB-lite"/>
    </source>
</evidence>
<sequence length="157" mass="17533">MRQGAREEKSPSKKQQGTGVSLQTAPMPGFGHFSAPRRAPGSHRTWPPRRMPSAMLTHGQNQVALRRPGPSKDLPVLWQLQGVFQQIIPQGLFWKDAQDVMIQKMECIPRLHPPDSCLKDREATFPTHTTRSPMAKAVSKALKQETSKPVKTTCGYP</sequence>
<dbReference type="PANTHER" id="PTHR17314">
    <property type="entry name" value="REGULATED ENDOCRINE SPECIFIC PROTEIN 18"/>
    <property type="match status" value="1"/>
</dbReference>
<feature type="region of interest" description="Disordered" evidence="3">
    <location>
        <begin position="1"/>
        <end position="53"/>
    </location>
</feature>
<dbReference type="InterPro" id="IPR024833">
    <property type="entry name" value="RESP18"/>
</dbReference>
<dbReference type="GO" id="GO:0005783">
    <property type="term" value="C:endoplasmic reticulum"/>
    <property type="evidence" value="ECO:0007669"/>
    <property type="project" value="TreeGrafter"/>
</dbReference>
<comment type="subcellular location">
    <subcellularLocation>
        <location evidence="1">Cytoplasmic vesicle</location>
        <location evidence="1">Secretory vesicle</location>
    </subcellularLocation>
</comment>
<dbReference type="SMART" id="SM01305">
    <property type="entry name" value="RESP18"/>
    <property type="match status" value="1"/>
</dbReference>
<dbReference type="Proteomes" id="UP000504623">
    <property type="component" value="Unplaced"/>
</dbReference>
<keyword evidence="5" id="KW-1185">Reference proteome</keyword>
<evidence type="ECO:0000256" key="1">
    <source>
        <dbReference type="ARBA" id="ARBA00004398"/>
    </source>
</evidence>
<feature type="compositionally biased region" description="Basic and acidic residues" evidence="3">
    <location>
        <begin position="1"/>
        <end position="11"/>
    </location>
</feature>
<dbReference type="CTD" id="389075"/>
<name>A0A9B0WU12_CHRAS</name>
<dbReference type="OrthoDB" id="9837799at2759"/>
<evidence type="ECO:0000313" key="6">
    <source>
        <dbReference type="RefSeq" id="XP_006867916.1"/>
    </source>
</evidence>